<keyword evidence="1" id="KW-1133">Transmembrane helix</keyword>
<dbReference type="OrthoDB" id="2943223at2"/>
<protein>
    <submittedName>
        <fullName evidence="2">Uncharacterized protein</fullName>
    </submittedName>
</protein>
<evidence type="ECO:0000313" key="3">
    <source>
        <dbReference type="Proteomes" id="UP000199337"/>
    </source>
</evidence>
<feature type="transmembrane region" description="Helical" evidence="1">
    <location>
        <begin position="39"/>
        <end position="61"/>
    </location>
</feature>
<organism evidence="2 3">
    <name type="scientific">Desulfotruncus arcticus DSM 17038</name>
    <dbReference type="NCBI Taxonomy" id="1121424"/>
    <lineage>
        <taxon>Bacteria</taxon>
        <taxon>Bacillati</taxon>
        <taxon>Bacillota</taxon>
        <taxon>Clostridia</taxon>
        <taxon>Eubacteriales</taxon>
        <taxon>Desulfallaceae</taxon>
        <taxon>Desulfotruncus</taxon>
    </lineage>
</organism>
<gene>
    <name evidence="2" type="ORF">SAMN05660649_01383</name>
</gene>
<dbReference type="AlphaFoldDB" id="A0A1I2R498"/>
<accession>A0A1I2R498</accession>
<keyword evidence="1" id="KW-0472">Membrane</keyword>
<sequence length="99" mass="11187">MGNKINFWSFVLSWLCLILFFIRGASSHLKNIIIAWTGIHPLIFILYLTLIVFILSVFGFCGISNWVTAIRSFFTAILCSGLLIILTYTILIGALFELP</sequence>
<feature type="transmembrane region" description="Helical" evidence="1">
    <location>
        <begin position="73"/>
        <end position="96"/>
    </location>
</feature>
<evidence type="ECO:0000256" key="1">
    <source>
        <dbReference type="SAM" id="Phobius"/>
    </source>
</evidence>
<name>A0A1I2R498_9FIRM</name>
<evidence type="ECO:0000313" key="2">
    <source>
        <dbReference type="EMBL" id="SFG35298.1"/>
    </source>
</evidence>
<dbReference type="EMBL" id="FOOX01000004">
    <property type="protein sequence ID" value="SFG35298.1"/>
    <property type="molecule type" value="Genomic_DNA"/>
</dbReference>
<dbReference type="Proteomes" id="UP000199337">
    <property type="component" value="Unassembled WGS sequence"/>
</dbReference>
<keyword evidence="3" id="KW-1185">Reference proteome</keyword>
<keyword evidence="1" id="KW-0812">Transmembrane</keyword>
<reference evidence="3" key="1">
    <citation type="submission" date="2016-10" db="EMBL/GenBank/DDBJ databases">
        <authorList>
            <person name="Varghese N."/>
            <person name="Submissions S."/>
        </authorList>
    </citation>
    <scope>NUCLEOTIDE SEQUENCE [LARGE SCALE GENOMIC DNA]</scope>
    <source>
        <strain evidence="3">DSM 17038</strain>
    </source>
</reference>
<dbReference type="RefSeq" id="WP_092470029.1">
    <property type="nucleotide sequence ID" value="NZ_FOOX01000004.1"/>
</dbReference>
<proteinExistence type="predicted"/>
<dbReference type="STRING" id="341036.SAMN05660649_01383"/>